<proteinExistence type="predicted"/>
<evidence type="ECO:0000313" key="2">
    <source>
        <dbReference type="EnsemblMetazoa" id="GPAI009406-PA"/>
    </source>
</evidence>
<sequence>MKGVGSNKRYSTKLLLNSIGVKHLNKEIPLAAPKLATHLQYDELYGHVATICIASLLEYSPNTGSNNNKHSKRKNSTNQMKKIPDNTTPIYTKKRRLPYTLTKRVKKKLDELEKERIITEVAISDRGPPLTSLIKITSTYVKKQKKNSMDEQKVTNKNTSSSASPSSIKSSISESYSESSSSSKIRSKVENKI</sequence>
<dbReference type="AlphaFoldDB" id="A0A1A9ZBB8"/>
<dbReference type="Proteomes" id="UP000092445">
    <property type="component" value="Unassembled WGS sequence"/>
</dbReference>
<feature type="region of interest" description="Disordered" evidence="1">
    <location>
        <begin position="62"/>
        <end position="88"/>
    </location>
</feature>
<reference evidence="3" key="1">
    <citation type="submission" date="2014-03" db="EMBL/GenBank/DDBJ databases">
        <authorList>
            <person name="Aksoy S."/>
            <person name="Warren W."/>
            <person name="Wilson R.K."/>
        </authorList>
    </citation>
    <scope>NUCLEOTIDE SEQUENCE [LARGE SCALE GENOMIC DNA]</scope>
    <source>
        <strain evidence="3">IAEA</strain>
    </source>
</reference>
<name>A0A1A9ZBB8_GLOPL</name>
<organism evidence="2 3">
    <name type="scientific">Glossina pallidipes</name>
    <name type="common">Tsetse fly</name>
    <dbReference type="NCBI Taxonomy" id="7398"/>
    <lineage>
        <taxon>Eukaryota</taxon>
        <taxon>Metazoa</taxon>
        <taxon>Ecdysozoa</taxon>
        <taxon>Arthropoda</taxon>
        <taxon>Hexapoda</taxon>
        <taxon>Insecta</taxon>
        <taxon>Pterygota</taxon>
        <taxon>Neoptera</taxon>
        <taxon>Endopterygota</taxon>
        <taxon>Diptera</taxon>
        <taxon>Brachycera</taxon>
        <taxon>Muscomorpha</taxon>
        <taxon>Hippoboscoidea</taxon>
        <taxon>Glossinidae</taxon>
        <taxon>Glossina</taxon>
    </lineage>
</organism>
<protein>
    <submittedName>
        <fullName evidence="2">Uncharacterized protein</fullName>
    </submittedName>
</protein>
<evidence type="ECO:0000256" key="1">
    <source>
        <dbReference type="SAM" id="MobiDB-lite"/>
    </source>
</evidence>
<feature type="compositionally biased region" description="Low complexity" evidence="1">
    <location>
        <begin position="160"/>
        <end position="184"/>
    </location>
</feature>
<keyword evidence="3" id="KW-1185">Reference proteome</keyword>
<dbReference type="VEuPathDB" id="VectorBase:GPAI009406"/>
<dbReference type="EnsemblMetazoa" id="GPAI009406-RA">
    <property type="protein sequence ID" value="GPAI009406-PA"/>
    <property type="gene ID" value="GPAI009406"/>
</dbReference>
<feature type="region of interest" description="Disordered" evidence="1">
    <location>
        <begin position="146"/>
        <end position="193"/>
    </location>
</feature>
<reference evidence="2" key="2">
    <citation type="submission" date="2020-05" db="UniProtKB">
        <authorList>
            <consortium name="EnsemblMetazoa"/>
        </authorList>
    </citation>
    <scope>IDENTIFICATION</scope>
    <source>
        <strain evidence="2">IAEA</strain>
    </source>
</reference>
<evidence type="ECO:0000313" key="3">
    <source>
        <dbReference type="Proteomes" id="UP000092445"/>
    </source>
</evidence>
<accession>A0A1A9ZBB8</accession>